<dbReference type="Pfam" id="PF13458">
    <property type="entry name" value="Peripla_BP_6"/>
    <property type="match status" value="1"/>
</dbReference>
<protein>
    <submittedName>
        <fullName evidence="5">Branched-chain amino acid transport system substrate-binding protein</fullName>
    </submittedName>
</protein>
<evidence type="ECO:0000256" key="3">
    <source>
        <dbReference type="SAM" id="SignalP"/>
    </source>
</evidence>
<dbReference type="InterPro" id="IPR028082">
    <property type="entry name" value="Peripla_BP_I"/>
</dbReference>
<reference evidence="5" key="1">
    <citation type="submission" date="2022-03" db="EMBL/GenBank/DDBJ databases">
        <title>Genomic Encyclopedia of Type Strains, Phase III (KMG-III): the genomes of soil and plant-associated and newly described type strains.</title>
        <authorList>
            <person name="Whitman W."/>
        </authorList>
    </citation>
    <scope>NUCLEOTIDE SEQUENCE</scope>
    <source>
        <strain evidence="5">ANL 6-2</strain>
    </source>
</reference>
<dbReference type="CDD" id="cd06334">
    <property type="entry name" value="PBP1_ABC_ligand_binding-like"/>
    <property type="match status" value="1"/>
</dbReference>
<evidence type="ECO:0000313" key="5">
    <source>
        <dbReference type="EMBL" id="MCP1674692.1"/>
    </source>
</evidence>
<evidence type="ECO:0000256" key="1">
    <source>
        <dbReference type="ARBA" id="ARBA00010062"/>
    </source>
</evidence>
<organism evidence="5 6">
    <name type="scientific">Natronocella acetinitrilica</name>
    <dbReference type="NCBI Taxonomy" id="414046"/>
    <lineage>
        <taxon>Bacteria</taxon>
        <taxon>Pseudomonadati</taxon>
        <taxon>Pseudomonadota</taxon>
        <taxon>Gammaproteobacteria</taxon>
        <taxon>Chromatiales</taxon>
        <taxon>Ectothiorhodospiraceae</taxon>
        <taxon>Natronocella</taxon>
    </lineage>
</organism>
<feature type="chain" id="PRO_5042256871" evidence="3">
    <location>
        <begin position="26"/>
        <end position="414"/>
    </location>
</feature>
<comment type="caution">
    <text evidence="5">The sequence shown here is derived from an EMBL/GenBank/DDBJ whole genome shotgun (WGS) entry which is preliminary data.</text>
</comment>
<comment type="similarity">
    <text evidence="1">Belongs to the leucine-binding protein family.</text>
</comment>
<evidence type="ECO:0000256" key="2">
    <source>
        <dbReference type="ARBA" id="ARBA00022729"/>
    </source>
</evidence>
<dbReference type="SUPFAM" id="SSF53822">
    <property type="entry name" value="Periplasmic binding protein-like I"/>
    <property type="match status" value="1"/>
</dbReference>
<proteinExistence type="inferred from homology"/>
<dbReference type="InterPro" id="IPR028081">
    <property type="entry name" value="Leu-bd"/>
</dbReference>
<dbReference type="RefSeq" id="WP_253476933.1">
    <property type="nucleotide sequence ID" value="NZ_JALJXV010000004.1"/>
</dbReference>
<evidence type="ECO:0000259" key="4">
    <source>
        <dbReference type="Pfam" id="PF13458"/>
    </source>
</evidence>
<gene>
    <name evidence="5" type="ORF">J2T57_001830</name>
</gene>
<dbReference type="Gene3D" id="3.40.50.2300">
    <property type="match status" value="2"/>
</dbReference>
<dbReference type="PANTHER" id="PTHR47235:SF1">
    <property type="entry name" value="BLR6548 PROTEIN"/>
    <property type="match status" value="1"/>
</dbReference>
<name>A0AAE3KG13_9GAMM</name>
<dbReference type="Proteomes" id="UP001205843">
    <property type="component" value="Unassembled WGS sequence"/>
</dbReference>
<keyword evidence="2 3" id="KW-0732">Signal</keyword>
<dbReference type="PANTHER" id="PTHR47235">
    <property type="entry name" value="BLR6548 PROTEIN"/>
    <property type="match status" value="1"/>
</dbReference>
<feature type="domain" description="Leucine-binding protein" evidence="4">
    <location>
        <begin position="28"/>
        <end position="382"/>
    </location>
</feature>
<feature type="signal peptide" evidence="3">
    <location>
        <begin position="1"/>
        <end position="25"/>
    </location>
</feature>
<accession>A0AAE3KG13</accession>
<sequence length="414" mass="45167">MNSLLKGLVGAASIAALGLGGAAKADDTIKFALLQDFTAVYTFVTDEYNQGQRDYVELINREGGIGGQQIELLIRDTGNEPQRGIEAYNRARREGAVLVDFLSTPVSRAAVNRVLDDEVVMITALHGRGDASDGTTFPFVFPMMATYWSQATVLLDYIDREAGGLEGKRIAHVYIDSPFGREPVPVMQALAERKGFEVRTFAYPSPGNEQSATWSDVRRFRPDHVILWGAGGGQAVSVREAIRNGIPVENVYSVVWMAETDARTIGADRAVGLKRFEAVGTGTDYPVMQRIMEHVVEPGHGAGPRENVGTTYYNIGVATMAVAVEGARIALEEFGAPLTGDKLRQGLEMVTEYDAEGMMPPVTLSSEDHQGGGYGRVSQWNGQAWEAVSDWFNAHQDVVWEEIKKDAAGFREGR</sequence>
<evidence type="ECO:0000313" key="6">
    <source>
        <dbReference type="Proteomes" id="UP001205843"/>
    </source>
</evidence>
<keyword evidence="6" id="KW-1185">Reference proteome</keyword>
<dbReference type="AlphaFoldDB" id="A0AAE3KG13"/>
<dbReference type="EMBL" id="JALJXV010000004">
    <property type="protein sequence ID" value="MCP1674692.1"/>
    <property type="molecule type" value="Genomic_DNA"/>
</dbReference>